<accession>A0A1F2WJ75</accession>
<name>A0A1F2WJ75_9ACTN</name>
<sequence length="127" mass="14613">MKSTATSVDYTLRKRSVLHDFKVGRLSRYDVCDAHPEMQRIAKNVGEETRSDCPVCGREKLRLLNFVFGDGLGNDNGRVFSSKAIFNGLRKKYPDFTCYVVEVCIDCNWNQLIRSIRFEQRGGRKNV</sequence>
<evidence type="ECO:0000313" key="1">
    <source>
        <dbReference type="EMBL" id="OFW56899.1"/>
    </source>
</evidence>
<dbReference type="Proteomes" id="UP000177876">
    <property type="component" value="Unassembled WGS sequence"/>
</dbReference>
<protein>
    <recommendedName>
        <fullName evidence="3">DUF5318 domain-containing protein</fullName>
    </recommendedName>
</protein>
<reference evidence="1 2" key="1">
    <citation type="journal article" date="2016" name="Nat. Commun.">
        <title>Thousands of microbial genomes shed light on interconnected biogeochemical processes in an aquifer system.</title>
        <authorList>
            <person name="Anantharaman K."/>
            <person name="Brown C.T."/>
            <person name="Hug L.A."/>
            <person name="Sharon I."/>
            <person name="Castelle C.J."/>
            <person name="Probst A.J."/>
            <person name="Thomas B.C."/>
            <person name="Singh A."/>
            <person name="Wilkins M.J."/>
            <person name="Karaoz U."/>
            <person name="Brodie E.L."/>
            <person name="Williams K.H."/>
            <person name="Hubbard S.S."/>
            <person name="Banfield J.F."/>
        </authorList>
    </citation>
    <scope>NUCLEOTIDE SEQUENCE [LARGE SCALE GENOMIC DNA]</scope>
</reference>
<organism evidence="1 2">
    <name type="scientific">Candidatus Solincola sediminis</name>
    <dbReference type="NCBI Taxonomy" id="1797199"/>
    <lineage>
        <taxon>Bacteria</taxon>
        <taxon>Bacillati</taxon>
        <taxon>Actinomycetota</taxon>
        <taxon>Candidatus Geothermincolia</taxon>
        <taxon>Candidatus Geothermincolales</taxon>
        <taxon>Candidatus Geothermincolaceae</taxon>
        <taxon>Candidatus Solincola</taxon>
    </lineage>
</organism>
<proteinExistence type="predicted"/>
<comment type="caution">
    <text evidence="1">The sequence shown here is derived from an EMBL/GenBank/DDBJ whole genome shotgun (WGS) entry which is preliminary data.</text>
</comment>
<dbReference type="EMBL" id="MELK01000040">
    <property type="protein sequence ID" value="OFW56899.1"/>
    <property type="molecule type" value="Genomic_DNA"/>
</dbReference>
<gene>
    <name evidence="1" type="ORF">A2Y75_06975</name>
</gene>
<dbReference type="Pfam" id="PF17249">
    <property type="entry name" value="DUF5318"/>
    <property type="match status" value="1"/>
</dbReference>
<dbReference type="STRING" id="1797197.A2Y75_06975"/>
<dbReference type="InterPro" id="IPR035169">
    <property type="entry name" value="DUF5318"/>
</dbReference>
<dbReference type="AlphaFoldDB" id="A0A1F2WJ75"/>
<evidence type="ECO:0008006" key="3">
    <source>
        <dbReference type="Google" id="ProtNLM"/>
    </source>
</evidence>
<evidence type="ECO:0000313" key="2">
    <source>
        <dbReference type="Proteomes" id="UP000177876"/>
    </source>
</evidence>